<evidence type="ECO:0000313" key="2">
    <source>
        <dbReference type="Proteomes" id="UP000233551"/>
    </source>
</evidence>
<gene>
    <name evidence="1" type="ORF">CRG98_038711</name>
</gene>
<comment type="caution">
    <text evidence="1">The sequence shown here is derived from an EMBL/GenBank/DDBJ whole genome shotgun (WGS) entry which is preliminary data.</text>
</comment>
<sequence>MDSKLRWMGARRSGGTCSPSFRHHLLRQTLLPMSCHCRRRSSSASADDDAPTPTYFTDRDKKKIELRRFAQTPILVSSSCLPKKARKRKKTPIKIRLFDSGLRLEGEEKSCGDFGLCCSKEKRNLAMLELKGEEESCEFAMLELEAEVGHDER</sequence>
<dbReference type="Proteomes" id="UP000233551">
    <property type="component" value="Unassembled WGS sequence"/>
</dbReference>
<evidence type="ECO:0000313" key="1">
    <source>
        <dbReference type="EMBL" id="PKI40913.1"/>
    </source>
</evidence>
<accession>A0A2I0IAW6</accession>
<dbReference type="EMBL" id="PGOL01003467">
    <property type="protein sequence ID" value="PKI40913.1"/>
    <property type="molecule type" value="Genomic_DNA"/>
</dbReference>
<protein>
    <submittedName>
        <fullName evidence="1">Uncharacterized protein</fullName>
    </submittedName>
</protein>
<dbReference type="AlphaFoldDB" id="A0A2I0IAW6"/>
<keyword evidence="2" id="KW-1185">Reference proteome</keyword>
<organism evidence="1 2">
    <name type="scientific">Punica granatum</name>
    <name type="common">Pomegranate</name>
    <dbReference type="NCBI Taxonomy" id="22663"/>
    <lineage>
        <taxon>Eukaryota</taxon>
        <taxon>Viridiplantae</taxon>
        <taxon>Streptophyta</taxon>
        <taxon>Embryophyta</taxon>
        <taxon>Tracheophyta</taxon>
        <taxon>Spermatophyta</taxon>
        <taxon>Magnoliopsida</taxon>
        <taxon>eudicotyledons</taxon>
        <taxon>Gunneridae</taxon>
        <taxon>Pentapetalae</taxon>
        <taxon>rosids</taxon>
        <taxon>malvids</taxon>
        <taxon>Myrtales</taxon>
        <taxon>Lythraceae</taxon>
        <taxon>Punica</taxon>
    </lineage>
</organism>
<name>A0A2I0IAW6_PUNGR</name>
<reference evidence="1 2" key="1">
    <citation type="submission" date="2017-11" db="EMBL/GenBank/DDBJ databases">
        <title>De-novo sequencing of pomegranate (Punica granatum L.) genome.</title>
        <authorList>
            <person name="Akparov Z."/>
            <person name="Amiraslanov A."/>
            <person name="Hajiyeva S."/>
            <person name="Abbasov M."/>
            <person name="Kaur K."/>
            <person name="Hamwieh A."/>
            <person name="Solovyev V."/>
            <person name="Salamov A."/>
            <person name="Braich B."/>
            <person name="Kosarev P."/>
            <person name="Mahmoud A."/>
            <person name="Hajiyev E."/>
            <person name="Babayeva S."/>
            <person name="Izzatullayeva V."/>
            <person name="Mammadov A."/>
            <person name="Mammadov A."/>
            <person name="Sharifova S."/>
            <person name="Ojaghi J."/>
            <person name="Eynullazada K."/>
            <person name="Bayramov B."/>
            <person name="Abdulazimova A."/>
            <person name="Shahmuradov I."/>
        </authorList>
    </citation>
    <scope>NUCLEOTIDE SEQUENCE [LARGE SCALE GENOMIC DNA]</scope>
    <source>
        <strain evidence="2">cv. AG2017</strain>
        <tissue evidence="1">Leaf</tissue>
    </source>
</reference>
<proteinExistence type="predicted"/>